<dbReference type="Proteomes" id="UP000179047">
    <property type="component" value="Unassembled WGS sequence"/>
</dbReference>
<proteinExistence type="predicted"/>
<reference evidence="1 2" key="1">
    <citation type="journal article" date="2016" name="Nat. Commun.">
        <title>Thousands of microbial genomes shed light on interconnected biogeochemical processes in an aquifer system.</title>
        <authorList>
            <person name="Anantharaman K."/>
            <person name="Brown C.T."/>
            <person name="Hug L.A."/>
            <person name="Sharon I."/>
            <person name="Castelle C.J."/>
            <person name="Probst A.J."/>
            <person name="Thomas B.C."/>
            <person name="Singh A."/>
            <person name="Wilkins M.J."/>
            <person name="Karaoz U."/>
            <person name="Brodie E.L."/>
            <person name="Williams K.H."/>
            <person name="Hubbard S.S."/>
            <person name="Banfield J.F."/>
        </authorList>
    </citation>
    <scope>NUCLEOTIDE SEQUENCE [LARGE SCALE GENOMIC DNA]</scope>
</reference>
<evidence type="ECO:0000313" key="1">
    <source>
        <dbReference type="EMBL" id="OGN28094.1"/>
    </source>
</evidence>
<evidence type="ECO:0000313" key="2">
    <source>
        <dbReference type="Proteomes" id="UP000179047"/>
    </source>
</evidence>
<sequence length="557" mass="65612">MNEEKKTCKNCNQEFIIEPDDFTFYAKIAVPPPTYCPDCRLQRRLAWRNDLTFYNRQCDLCKRKIISLYHPAKKLTVYCNKCWWSDTWDPKSYGKDFDFSRSFFEQFRELQDTVPLLALFNDDGVGSVNCEYTQNVTFAKNNYMVSMSWKGENVMYSYHIDGPEGKDIVDDLDMFGYTQIVYDSVCLDHCYQCRNCYYSTGLADCNFCYDCKGCSDCFMCVNLRQKKYCILNKQYSKEEYEKILVSYRLDTYSGTERAKKEFEQFLLTQPRRFAYMRNNTNSTGNVLFNCKNVKDSAWAVGCEDTRYMWRGTTVKDSYDMTPSGENSTCYEGLTPDHDERVHFSIYSLKSHDLQYVENCQSSKDLFGCCAIKQGRYCILNKQYTPQEYKILKEKIIAHMKSTGEYGEFFPAKLSHFGYNETMAHIYFPLSKEEALKQGFTWWDDVQKTTGKETMTHEQIPDSIEDISDAIEREVLSCATCARNYKIVHDEFIFYKKHSIPLPRTCFYCRHAARLKIENPFKLWKRQCMKCGKQIETSYAPDRKEIVYCEQCYNAEVI</sequence>
<comment type="caution">
    <text evidence="1">The sequence shown here is derived from an EMBL/GenBank/DDBJ whole genome shotgun (WGS) entry which is preliminary data.</text>
</comment>
<name>A0A1F8GRQ6_9BACT</name>
<gene>
    <name evidence="1" type="ORF">A3A33_04110</name>
</gene>
<dbReference type="EMBL" id="MGKP01000024">
    <property type="protein sequence ID" value="OGN28094.1"/>
    <property type="molecule type" value="Genomic_DNA"/>
</dbReference>
<accession>A0A1F8GRQ6</accession>
<evidence type="ECO:0008006" key="3">
    <source>
        <dbReference type="Google" id="ProtNLM"/>
    </source>
</evidence>
<protein>
    <recommendedName>
        <fullName evidence="3">Zinc-binding domain-containing protein</fullName>
    </recommendedName>
</protein>
<organism evidence="1 2">
    <name type="scientific">Candidatus Yanofskybacteria bacterium RIFCSPLOWO2_01_FULL_49_25</name>
    <dbReference type="NCBI Taxonomy" id="1802701"/>
    <lineage>
        <taxon>Bacteria</taxon>
        <taxon>Candidatus Yanofskyibacteriota</taxon>
    </lineage>
</organism>
<dbReference type="STRING" id="1802701.A3A33_04110"/>
<dbReference type="AlphaFoldDB" id="A0A1F8GRQ6"/>